<sequence>MKFFQIKALIQNSFSDDRLLDRDAQPQETEEPLAFDEFSATQSRIVMSQQTNQLANSTSVFAGEAQSDSRRTRSKGKSAEILVGVQDIRDIENITHVAPAGLELGNRSISEIIIRTEGPPCGSEEITCVSPSVEPEYSSVHASGLLVKQMIEKLDREPVEGVLIVRVWTAATWWGNLMAHAKAIHFLPEGAVYYPKPLASQLEQTAPSWRFLAVFYSPFRSATINIHYLKVTEMNDSRHDSTAVELSREL</sequence>
<accession>A0A0L0GE19</accession>
<dbReference type="Proteomes" id="UP000054560">
    <property type="component" value="Unassembled WGS sequence"/>
</dbReference>
<dbReference type="AlphaFoldDB" id="A0A0L0GE19"/>
<reference evidence="1 2" key="1">
    <citation type="submission" date="2011-02" db="EMBL/GenBank/DDBJ databases">
        <title>The Genome Sequence of Sphaeroforma arctica JP610.</title>
        <authorList>
            <consortium name="The Broad Institute Genome Sequencing Platform"/>
            <person name="Russ C."/>
            <person name="Cuomo C."/>
            <person name="Young S.K."/>
            <person name="Zeng Q."/>
            <person name="Gargeya S."/>
            <person name="Alvarado L."/>
            <person name="Berlin A."/>
            <person name="Chapman S.B."/>
            <person name="Chen Z."/>
            <person name="Freedman E."/>
            <person name="Gellesch M."/>
            <person name="Goldberg J."/>
            <person name="Griggs A."/>
            <person name="Gujja S."/>
            <person name="Heilman E."/>
            <person name="Heiman D."/>
            <person name="Howarth C."/>
            <person name="Mehta T."/>
            <person name="Neiman D."/>
            <person name="Pearson M."/>
            <person name="Roberts A."/>
            <person name="Saif S."/>
            <person name="Shea T."/>
            <person name="Shenoy N."/>
            <person name="Sisk P."/>
            <person name="Stolte C."/>
            <person name="Sykes S."/>
            <person name="White J."/>
            <person name="Yandava C."/>
            <person name="Burger G."/>
            <person name="Gray M.W."/>
            <person name="Holland P.W.H."/>
            <person name="King N."/>
            <person name="Lang F.B.F."/>
            <person name="Roger A.J."/>
            <person name="Ruiz-Trillo I."/>
            <person name="Haas B."/>
            <person name="Nusbaum C."/>
            <person name="Birren B."/>
        </authorList>
    </citation>
    <scope>NUCLEOTIDE SEQUENCE [LARGE SCALE GENOMIC DNA]</scope>
    <source>
        <strain evidence="1 2">JP610</strain>
    </source>
</reference>
<dbReference type="RefSeq" id="XP_014161157.1">
    <property type="nucleotide sequence ID" value="XM_014305682.1"/>
</dbReference>
<evidence type="ECO:0000313" key="1">
    <source>
        <dbReference type="EMBL" id="KNC87255.1"/>
    </source>
</evidence>
<organism evidence="1 2">
    <name type="scientific">Sphaeroforma arctica JP610</name>
    <dbReference type="NCBI Taxonomy" id="667725"/>
    <lineage>
        <taxon>Eukaryota</taxon>
        <taxon>Ichthyosporea</taxon>
        <taxon>Ichthyophonida</taxon>
        <taxon>Sphaeroforma</taxon>
    </lineage>
</organism>
<gene>
    <name evidence="1" type="ORF">SARC_00641</name>
</gene>
<name>A0A0L0GE19_9EUKA</name>
<protein>
    <submittedName>
        <fullName evidence="1">Uncharacterized protein</fullName>
    </submittedName>
</protein>
<evidence type="ECO:0000313" key="2">
    <source>
        <dbReference type="Proteomes" id="UP000054560"/>
    </source>
</evidence>
<proteinExistence type="predicted"/>
<dbReference type="EMBL" id="KQ241617">
    <property type="protein sequence ID" value="KNC87255.1"/>
    <property type="molecule type" value="Genomic_DNA"/>
</dbReference>
<keyword evidence="2" id="KW-1185">Reference proteome</keyword>
<dbReference type="GeneID" id="25901145"/>